<evidence type="ECO:0000313" key="14">
    <source>
        <dbReference type="Proteomes" id="UP001604335"/>
    </source>
</evidence>
<keyword evidence="4 8" id="KW-0067">ATP-binding</keyword>
<evidence type="ECO:0000256" key="3">
    <source>
        <dbReference type="ARBA" id="ARBA00022741"/>
    </source>
</evidence>
<dbReference type="Proteomes" id="UP001604335">
    <property type="component" value="Unassembled WGS sequence"/>
</dbReference>
<feature type="domain" description="Topo IIA-type catalytic" evidence="12">
    <location>
        <begin position="34"/>
        <end position="503"/>
    </location>
</feature>
<dbReference type="EMBL" id="JAZAQF010000088">
    <property type="protein sequence ID" value="MFG3819317.1"/>
    <property type="molecule type" value="Genomic_DNA"/>
</dbReference>
<dbReference type="InterPro" id="IPR013757">
    <property type="entry name" value="Topo_IIA_A_a_sf"/>
</dbReference>
<dbReference type="InterPro" id="IPR002205">
    <property type="entry name" value="Topo_IIA_dom_A"/>
</dbReference>
<evidence type="ECO:0000256" key="6">
    <source>
        <dbReference type="ARBA" id="ARBA00023125"/>
    </source>
</evidence>
<comment type="caution">
    <text evidence="13">The sequence shown here is derived from an EMBL/GenBank/DDBJ whole genome shotgun (WGS) entry which is preliminary data.</text>
</comment>
<evidence type="ECO:0000256" key="10">
    <source>
        <dbReference type="SAM" id="Coils"/>
    </source>
</evidence>
<dbReference type="NCBIfam" id="NF004044">
    <property type="entry name" value="PRK05561.1"/>
    <property type="match status" value="1"/>
</dbReference>
<dbReference type="SUPFAM" id="SSF101904">
    <property type="entry name" value="GyrA/ParC C-terminal domain-like"/>
    <property type="match status" value="1"/>
</dbReference>
<evidence type="ECO:0000256" key="8">
    <source>
        <dbReference type="HAMAP-Rule" id="MF_01897"/>
    </source>
</evidence>
<dbReference type="Pfam" id="PF03989">
    <property type="entry name" value="DNA_gyraseA_C"/>
    <property type="match status" value="6"/>
</dbReference>
<evidence type="ECO:0000256" key="4">
    <source>
        <dbReference type="ARBA" id="ARBA00022840"/>
    </source>
</evidence>
<sequence length="873" mass="96609">MSTAEDRIVATDLRQEMSRSYLEYAMSVIVGRALPDARDGLKPVHRRILYAMHELGLAADRPFRKCARVVGEVLGKYHPHGDTAVYDALVRMAQDFSMRHPLINGHGNFGSIDNDPPAAMRYTECRLQALTSESLLQDIESETVDFIDNFDGSQQEPTVMPARLPQLLLNGSSGIAVGMATNIPPHNLGELVDGLCALIHNPEITNQELIRWIPGPDFPTGAQIFGTSGIREAYLTGRGSITMRGVASVETIERRGAPDREAIIITELPYQTNKAALIERIAELVNDKKLEGISDIRDESDRDGMRIVIELKRDARAQVVLNNLYKHTPIQANFGANMLALVNGEPRTLTLKDFLQVFLDFRVEAIERRTRYELRKAEERDHILQGYLIALSNMDTIIALIRHAADTPTAKQGLMSDYSLSEAQADAILQMQLRRLTALEADKIEQEHQELQAKITDLQDILARRDRVLTIIEEEVSHLKARFATPRRTTISRDSAQLEEIDLIANDRATIVITEQGYIKRMPVSTFETQNRATRGKTGAKMKDDDEVQHFLTCCDRDRVLFFSDRGVVYALSAYQIPASSRAARGTAIVQLLPIPHDEKITSVIAVSEFSEDLYLVMLTQQGYIKKTVLSAFGNIRANGLIAISLEEGDQLRWVRLTREEDSILIGSRSGMAIHFRADRDQLRPLGRTARGVRAMSLRSGDELVALDILPAAIASRVGQAGDDAADDNEPIEETSDDSTETSSPGPWVLVITARGYGKRVPVEQFKLYNRATKGKIATKFKSAKGIDDSLAGLLVVNDSDEITIATKRATIVRQSVNAIPIQSRGATGVMVQRIVDDSIAAVALVPPEDTSGDSLDSNTDSEDQVAQPDENS</sequence>
<evidence type="ECO:0000256" key="5">
    <source>
        <dbReference type="ARBA" id="ARBA00023029"/>
    </source>
</evidence>
<protein>
    <recommendedName>
        <fullName evidence="8">DNA gyrase subunit A</fullName>
        <ecNumber evidence="8">5.6.2.2</ecNumber>
    </recommendedName>
</protein>
<evidence type="ECO:0000256" key="1">
    <source>
        <dbReference type="ARBA" id="ARBA00000185"/>
    </source>
</evidence>
<evidence type="ECO:0000313" key="13">
    <source>
        <dbReference type="EMBL" id="MFG3819317.1"/>
    </source>
</evidence>
<comment type="subunit">
    <text evidence="8">Heterotetramer, composed of two GyrA and two GyrB chains. In the heterotetramer, GyrA contains the active site tyrosine that forms a transient covalent intermediate with DNA, while GyrB binds cofactors and catalyzes ATP hydrolysis.</text>
</comment>
<keyword evidence="8" id="KW-0963">Cytoplasm</keyword>
<evidence type="ECO:0000259" key="12">
    <source>
        <dbReference type="PROSITE" id="PS52040"/>
    </source>
</evidence>
<accession>A0ABW7CE63</accession>
<dbReference type="RefSeq" id="WP_393015154.1">
    <property type="nucleotide sequence ID" value="NZ_JAZAQF010000088.1"/>
</dbReference>
<dbReference type="InterPro" id="IPR013758">
    <property type="entry name" value="Topo_IIA_A/C_ab"/>
</dbReference>
<evidence type="ECO:0000256" key="9">
    <source>
        <dbReference type="PROSITE-ProRule" id="PRU01384"/>
    </source>
</evidence>
<keyword evidence="6 8" id="KW-0238">DNA-binding</keyword>
<dbReference type="InterPro" id="IPR006691">
    <property type="entry name" value="GyrA/parC_rep"/>
</dbReference>
<dbReference type="InterPro" id="IPR050220">
    <property type="entry name" value="Type_II_DNA_Topoisomerases"/>
</dbReference>
<dbReference type="SMART" id="SM00434">
    <property type="entry name" value="TOP4c"/>
    <property type="match status" value="1"/>
</dbReference>
<dbReference type="Gene3D" id="2.120.10.90">
    <property type="entry name" value="DNA gyrase/topoisomerase IV, subunit A, C-terminal"/>
    <property type="match status" value="1"/>
</dbReference>
<dbReference type="Pfam" id="PF00521">
    <property type="entry name" value="DNA_topoisoIV"/>
    <property type="match status" value="1"/>
</dbReference>
<dbReference type="SUPFAM" id="SSF56719">
    <property type="entry name" value="Type II DNA topoisomerase"/>
    <property type="match status" value="1"/>
</dbReference>
<proteinExistence type="inferred from homology"/>
<keyword evidence="5 8" id="KW-0799">Topoisomerase</keyword>
<dbReference type="Gene3D" id="3.30.1360.40">
    <property type="match status" value="1"/>
</dbReference>
<dbReference type="CDD" id="cd00187">
    <property type="entry name" value="TOP4c"/>
    <property type="match status" value="1"/>
</dbReference>
<comment type="function">
    <text evidence="8">A type II topoisomerase that negatively supercoils closed circular double-stranded (ds) DNA in an ATP-dependent manner to modulate DNA topology and maintain chromosomes in an underwound state. Negative supercoiling favors strand separation, and DNA replication, transcription, recombination and repair, all of which involve strand separation. Also able to catalyze the interconversion of other topological isomers of dsDNA rings, including catenanes and knotted rings. Type II topoisomerases break and join 2 DNA strands simultaneously in an ATP-dependent manner.</text>
</comment>
<dbReference type="Gene3D" id="3.90.199.10">
    <property type="entry name" value="Topoisomerase II, domain 5"/>
    <property type="match status" value="1"/>
</dbReference>
<dbReference type="NCBIfam" id="TIGR01063">
    <property type="entry name" value="gyrA"/>
    <property type="match status" value="1"/>
</dbReference>
<dbReference type="NCBIfam" id="NF004043">
    <property type="entry name" value="PRK05560.1"/>
    <property type="match status" value="1"/>
</dbReference>
<dbReference type="EC" id="5.6.2.2" evidence="8"/>
<comment type="similarity">
    <text evidence="2 8">Belongs to the type II topoisomerase GyrA/ParC subunit family.</text>
</comment>
<organism evidence="13 14">
    <name type="scientific">Limnothrix redekei LRLZ20PSL1</name>
    <dbReference type="NCBI Taxonomy" id="3112953"/>
    <lineage>
        <taxon>Bacteria</taxon>
        <taxon>Bacillati</taxon>
        <taxon>Cyanobacteriota</taxon>
        <taxon>Cyanophyceae</taxon>
        <taxon>Pseudanabaenales</taxon>
        <taxon>Pseudanabaenaceae</taxon>
        <taxon>Limnothrix</taxon>
    </lineage>
</organism>
<keyword evidence="3 8" id="KW-0547">Nucleotide-binding</keyword>
<feature type="region of interest" description="Disordered" evidence="11">
    <location>
        <begin position="720"/>
        <end position="746"/>
    </location>
</feature>
<dbReference type="Gene3D" id="1.10.268.10">
    <property type="entry name" value="Topoisomerase, domain 3"/>
    <property type="match status" value="1"/>
</dbReference>
<keyword evidence="7 8" id="KW-0413">Isomerase</keyword>
<comment type="catalytic activity">
    <reaction evidence="1 8 9">
        <text>ATP-dependent breakage, passage and rejoining of double-stranded DNA.</text>
        <dbReference type="EC" id="5.6.2.2"/>
    </reaction>
</comment>
<comment type="miscellaneous">
    <text evidence="8">Few gyrases are as efficient as E.coli at forming negative supercoils. Not all organisms have 2 type II topoisomerases; in organisms with a single type II topoisomerase this enzyme also has to decatenate newly replicated chromosomes.</text>
</comment>
<dbReference type="PANTHER" id="PTHR43493">
    <property type="entry name" value="DNA GYRASE/TOPOISOMERASE SUBUNIT A"/>
    <property type="match status" value="1"/>
</dbReference>
<dbReference type="PROSITE" id="PS52040">
    <property type="entry name" value="TOPO_IIA"/>
    <property type="match status" value="1"/>
</dbReference>
<evidence type="ECO:0000256" key="11">
    <source>
        <dbReference type="SAM" id="MobiDB-lite"/>
    </source>
</evidence>
<dbReference type="InterPro" id="IPR005743">
    <property type="entry name" value="GyrA"/>
</dbReference>
<evidence type="ECO:0000256" key="2">
    <source>
        <dbReference type="ARBA" id="ARBA00008263"/>
    </source>
</evidence>
<dbReference type="InterPro" id="IPR013760">
    <property type="entry name" value="Topo_IIA-like_dom_sf"/>
</dbReference>
<feature type="short sequence motif" description="GyrA-box" evidence="8">
    <location>
        <begin position="530"/>
        <end position="536"/>
    </location>
</feature>
<feature type="coiled-coil region" evidence="10">
    <location>
        <begin position="434"/>
        <end position="461"/>
    </location>
</feature>
<dbReference type="GO" id="GO:0003918">
    <property type="term" value="F:DNA topoisomerase type II (double strand cut, ATP-hydrolyzing) activity"/>
    <property type="evidence" value="ECO:0007669"/>
    <property type="project" value="UniProtKB-EC"/>
</dbReference>
<dbReference type="InterPro" id="IPR035516">
    <property type="entry name" value="Gyrase/topoIV_suA_C"/>
</dbReference>
<keyword evidence="10" id="KW-0175">Coiled coil</keyword>
<feature type="region of interest" description="Disordered" evidence="11">
    <location>
        <begin position="847"/>
        <end position="873"/>
    </location>
</feature>
<keyword evidence="14" id="KW-1185">Reference proteome</keyword>
<name>A0ABW7CE63_9CYAN</name>
<dbReference type="PANTHER" id="PTHR43493:SF5">
    <property type="entry name" value="DNA GYRASE SUBUNIT A, CHLOROPLASTIC_MITOCHONDRIAL"/>
    <property type="match status" value="1"/>
</dbReference>
<comment type="subcellular location">
    <subcellularLocation>
        <location evidence="8">Cytoplasm</location>
    </subcellularLocation>
</comment>
<evidence type="ECO:0000256" key="7">
    <source>
        <dbReference type="ARBA" id="ARBA00023235"/>
    </source>
</evidence>
<feature type="compositionally biased region" description="Acidic residues" evidence="11">
    <location>
        <begin position="724"/>
        <end position="740"/>
    </location>
</feature>
<gene>
    <name evidence="8 13" type="primary">gyrA</name>
    <name evidence="13" type="ORF">VPK24_16850</name>
</gene>
<reference evidence="14" key="1">
    <citation type="journal article" date="2024" name="Algal Res.">
        <title>Biochemical, toxicological and genomic investigation of a high-biomass producing Limnothrix strain isolated from Italian shallow drinking water reservoir.</title>
        <authorList>
            <person name="Simonazzi M."/>
            <person name="Shishido T.K."/>
            <person name="Delbaje E."/>
            <person name="Wahlsten M."/>
            <person name="Fewer D.P."/>
            <person name="Sivonen K."/>
            <person name="Pezzolesi L."/>
            <person name="Pistocchi R."/>
        </authorList>
    </citation>
    <scope>NUCLEOTIDE SEQUENCE [LARGE SCALE GENOMIC DNA]</scope>
    <source>
        <strain evidence="14">LRLZ20PSL1</strain>
    </source>
</reference>
<dbReference type="HAMAP" id="MF_01897">
    <property type="entry name" value="GyrA"/>
    <property type="match status" value="1"/>
</dbReference>
<feature type="active site" description="O-(5'-phospho-DNA)-tyrosine intermediate" evidence="8 9">
    <location>
        <position position="122"/>
    </location>
</feature>